<reference evidence="1" key="2">
    <citation type="journal article" date="2015" name="Fish Shellfish Immunol.">
        <title>Early steps in the European eel (Anguilla anguilla)-Vibrio vulnificus interaction in the gills: Role of the RtxA13 toxin.</title>
        <authorList>
            <person name="Callol A."/>
            <person name="Pajuelo D."/>
            <person name="Ebbesson L."/>
            <person name="Teles M."/>
            <person name="MacKenzie S."/>
            <person name="Amaro C."/>
        </authorList>
    </citation>
    <scope>NUCLEOTIDE SEQUENCE</scope>
</reference>
<reference evidence="1" key="1">
    <citation type="submission" date="2014-11" db="EMBL/GenBank/DDBJ databases">
        <authorList>
            <person name="Amaro Gonzalez C."/>
        </authorList>
    </citation>
    <scope>NUCLEOTIDE SEQUENCE</scope>
</reference>
<protein>
    <submittedName>
        <fullName evidence="1">Uncharacterized protein</fullName>
    </submittedName>
</protein>
<dbReference type="AlphaFoldDB" id="A0A0E9VKU3"/>
<evidence type="ECO:0000313" key="1">
    <source>
        <dbReference type="EMBL" id="JAH77828.1"/>
    </source>
</evidence>
<proteinExistence type="predicted"/>
<organism evidence="1">
    <name type="scientific">Anguilla anguilla</name>
    <name type="common">European freshwater eel</name>
    <name type="synonym">Muraena anguilla</name>
    <dbReference type="NCBI Taxonomy" id="7936"/>
    <lineage>
        <taxon>Eukaryota</taxon>
        <taxon>Metazoa</taxon>
        <taxon>Chordata</taxon>
        <taxon>Craniata</taxon>
        <taxon>Vertebrata</taxon>
        <taxon>Euteleostomi</taxon>
        <taxon>Actinopterygii</taxon>
        <taxon>Neopterygii</taxon>
        <taxon>Teleostei</taxon>
        <taxon>Anguilliformes</taxon>
        <taxon>Anguillidae</taxon>
        <taxon>Anguilla</taxon>
    </lineage>
</organism>
<sequence length="34" mass="3724">MILPLLSVSEMPSQLKGINRIHVLLIPCAGSHQQ</sequence>
<dbReference type="EMBL" id="GBXM01030749">
    <property type="protein sequence ID" value="JAH77828.1"/>
    <property type="molecule type" value="Transcribed_RNA"/>
</dbReference>
<name>A0A0E9VKU3_ANGAN</name>
<accession>A0A0E9VKU3</accession>